<dbReference type="CDD" id="cd00667">
    <property type="entry name" value="ring_hydroxylating_dioxygenases_beta"/>
    <property type="match status" value="1"/>
</dbReference>
<dbReference type="InterPro" id="IPR000391">
    <property type="entry name" value="Rng_hydr_dOase-bsu"/>
</dbReference>
<dbReference type="Proteomes" id="UP000218934">
    <property type="component" value="Unassembled WGS sequence"/>
</dbReference>
<dbReference type="PANTHER" id="PTHR41534:SF2">
    <property type="entry name" value="3-PHENYLPROPIONATE_CINNAMIC ACID DIOXYGENASE SUBUNIT BETA"/>
    <property type="match status" value="1"/>
</dbReference>
<organism evidence="3 4">
    <name type="scientific">Rhizorhabdus dicambivorans</name>
    <dbReference type="NCBI Taxonomy" id="1850238"/>
    <lineage>
        <taxon>Bacteria</taxon>
        <taxon>Pseudomonadati</taxon>
        <taxon>Pseudomonadota</taxon>
        <taxon>Alphaproteobacteria</taxon>
        <taxon>Sphingomonadales</taxon>
        <taxon>Sphingomonadaceae</taxon>
        <taxon>Rhizorhabdus</taxon>
    </lineage>
</organism>
<keyword evidence="2" id="KW-0560">Oxidoreductase</keyword>
<evidence type="ECO:0000256" key="2">
    <source>
        <dbReference type="ARBA" id="ARBA00023002"/>
    </source>
</evidence>
<dbReference type="RefSeq" id="WP_066969251.1">
    <property type="nucleotide sequence ID" value="NZ_CP023449.1"/>
</dbReference>
<dbReference type="KEGG" id="rdi:CMV14_15890"/>
<reference evidence="3 4" key="1">
    <citation type="submission" date="2017-09" db="EMBL/GenBank/DDBJ databases">
        <title>The Catabolism of 3,6-Dichlorosalicylic acid is Initiated by the Cytochrome P450 Monooxygenase DsmABC in Rhizorhabdus dicambivorans Ndbn-20.</title>
        <authorList>
            <person name="Na L."/>
        </authorList>
    </citation>
    <scope>NUCLEOTIDE SEQUENCE [LARGE SCALE GENOMIC DNA]</scope>
    <source>
        <strain evidence="3 4">Ndbn-20m</strain>
    </source>
</reference>
<keyword evidence="4" id="KW-1185">Reference proteome</keyword>
<dbReference type="OrthoDB" id="7446267at2"/>
<dbReference type="AlphaFoldDB" id="A0A2A4FQR7"/>
<dbReference type="EMBL" id="NWUF01000036">
    <property type="protein sequence ID" value="PCE40064.1"/>
    <property type="molecule type" value="Genomic_DNA"/>
</dbReference>
<evidence type="ECO:0000313" key="3">
    <source>
        <dbReference type="EMBL" id="PCE40064.1"/>
    </source>
</evidence>
<name>A0A2A4FQR7_9SPHN</name>
<dbReference type="GO" id="GO:0051213">
    <property type="term" value="F:dioxygenase activity"/>
    <property type="evidence" value="ECO:0007669"/>
    <property type="project" value="UniProtKB-KW"/>
</dbReference>
<dbReference type="PANTHER" id="PTHR41534">
    <property type="entry name" value="BLR3401 PROTEIN"/>
    <property type="match status" value="1"/>
</dbReference>
<dbReference type="SUPFAM" id="SSF54427">
    <property type="entry name" value="NTF2-like"/>
    <property type="match status" value="1"/>
</dbReference>
<comment type="similarity">
    <text evidence="1">Belongs to the bacterial ring-hydroxylating dioxygenase beta subunit family.</text>
</comment>
<proteinExistence type="inferred from homology"/>
<evidence type="ECO:0000313" key="4">
    <source>
        <dbReference type="Proteomes" id="UP000218934"/>
    </source>
</evidence>
<protein>
    <submittedName>
        <fullName evidence="3">Aromatic-ring-hydroxylating dioxygenase subunit beta</fullName>
    </submittedName>
</protein>
<dbReference type="GO" id="GO:0019380">
    <property type="term" value="P:3-phenylpropionate catabolic process"/>
    <property type="evidence" value="ECO:0007669"/>
    <property type="project" value="TreeGrafter"/>
</dbReference>
<dbReference type="InterPro" id="IPR032710">
    <property type="entry name" value="NTF2-like_dom_sf"/>
</dbReference>
<comment type="caution">
    <text evidence="3">The sequence shown here is derived from an EMBL/GenBank/DDBJ whole genome shotgun (WGS) entry which is preliminary data.</text>
</comment>
<sequence length="165" mass="18799">MTALTLVDAERILYSEARLLDARDFQAWLEMLDPGILYWMPAWRDDGTQTADPERELSLIYYSGKHNLEDRVRRLLAGQSAASRMPQRVVHAITNVELELRGPGEATVLSCFISSVFDPRADRIAQFFGRNEHGLRCEGGRWLITRKIIRLANDIVPSVLDVNMV</sequence>
<evidence type="ECO:0000256" key="1">
    <source>
        <dbReference type="ARBA" id="ARBA00009570"/>
    </source>
</evidence>
<keyword evidence="3" id="KW-0223">Dioxygenase</keyword>
<dbReference type="Gene3D" id="3.10.450.50">
    <property type="match status" value="1"/>
</dbReference>
<accession>A0A2A4FQR7</accession>
<gene>
    <name evidence="3" type="ORF">COO09_22160</name>
</gene>
<dbReference type="Pfam" id="PF00866">
    <property type="entry name" value="Ring_hydroxyl_B"/>
    <property type="match status" value="1"/>
</dbReference>